<dbReference type="SUPFAM" id="SSF52151">
    <property type="entry name" value="FabD/lysophospholipase-like"/>
    <property type="match status" value="1"/>
</dbReference>
<dbReference type="PROSITE" id="PS51635">
    <property type="entry name" value="PNPLA"/>
    <property type="match status" value="1"/>
</dbReference>
<keyword evidence="7" id="KW-1185">Reference proteome</keyword>
<dbReference type="Gene3D" id="3.40.1090.10">
    <property type="entry name" value="Cytosolic phospholipase A2 catalytic domain"/>
    <property type="match status" value="2"/>
</dbReference>
<accession>A0A100YW69</accession>
<dbReference type="Pfam" id="PF19890">
    <property type="entry name" value="DUF6363"/>
    <property type="match status" value="1"/>
</dbReference>
<dbReference type="InterPro" id="IPR050301">
    <property type="entry name" value="NTE"/>
</dbReference>
<name>A0A100YW69_TRASO</name>
<comment type="caution">
    <text evidence="6">The sequence shown here is derived from an EMBL/GenBank/DDBJ whole genome shotgun (WGS) entry which is preliminary data.</text>
</comment>
<evidence type="ECO:0000313" key="7">
    <source>
        <dbReference type="Proteomes" id="UP000054078"/>
    </source>
</evidence>
<evidence type="ECO:0000256" key="3">
    <source>
        <dbReference type="ARBA" id="ARBA00023098"/>
    </source>
</evidence>
<feature type="domain" description="PNPLA" evidence="5">
    <location>
        <begin position="12"/>
        <end position="185"/>
    </location>
</feature>
<organism evidence="6 7">
    <name type="scientific">Tractidigestivibacter scatoligenes</name>
    <name type="common">Olsenella scatoligenes</name>
    <dbReference type="NCBI Taxonomy" id="1299998"/>
    <lineage>
        <taxon>Bacteria</taxon>
        <taxon>Bacillati</taxon>
        <taxon>Actinomycetota</taxon>
        <taxon>Coriobacteriia</taxon>
        <taxon>Coriobacteriales</taxon>
        <taxon>Atopobiaceae</taxon>
        <taxon>Tractidigestivibacter</taxon>
    </lineage>
</organism>
<proteinExistence type="predicted"/>
<gene>
    <name evidence="6" type="ORF">AUL39_00150</name>
</gene>
<keyword evidence="2 4" id="KW-0442">Lipid degradation</keyword>
<evidence type="ECO:0000259" key="5">
    <source>
        <dbReference type="PROSITE" id="PS51635"/>
    </source>
</evidence>
<evidence type="ECO:0000256" key="4">
    <source>
        <dbReference type="PROSITE-ProRule" id="PRU01161"/>
    </source>
</evidence>
<keyword evidence="3 4" id="KW-0443">Lipid metabolism</keyword>
<dbReference type="OrthoDB" id="9802424at2"/>
<dbReference type="AlphaFoldDB" id="A0A100YW69"/>
<evidence type="ECO:0000256" key="2">
    <source>
        <dbReference type="ARBA" id="ARBA00022963"/>
    </source>
</evidence>
<evidence type="ECO:0000313" key="6">
    <source>
        <dbReference type="EMBL" id="KUH58808.1"/>
    </source>
</evidence>
<comment type="caution">
    <text evidence="4">Lacks conserved residue(s) required for the propagation of feature annotation.</text>
</comment>
<sequence>MELKSNVFNCALCFEGGGYRASYTAGFANVLLENRVYFDFVCGISAGASHTVDYLSRDQTRVRDAFIALADQRPKAGGVRSMLMGHGYFNADYDYVGAALEGYMPFDFRAFAANPARLAIQSFEADTGRTVVWDKSVMGAAIPMMEHVRASSTLPGVMKPIEVDGHVMYDGGLGEGAGLPTHMAEDAGFERLVMVCTRPAGYRKVAPTNRELRLYHVISHGNEAVEAALATRWQRYNDAMDHLERLEREGRAWVFRPDVMPVRSTTIDKPKLEESYAMGHEQAERDFPRMMEWLRG</sequence>
<dbReference type="EMBL" id="LOJF01000001">
    <property type="protein sequence ID" value="KUH58808.1"/>
    <property type="molecule type" value="Genomic_DNA"/>
</dbReference>
<dbReference type="Pfam" id="PF01734">
    <property type="entry name" value="Patatin"/>
    <property type="match status" value="1"/>
</dbReference>
<reference evidence="6 7" key="1">
    <citation type="submission" date="2015-12" db="EMBL/GenBank/DDBJ databases">
        <title>Draft Genome Sequence of Olsenella scatoligenes SK9K4T; a Producer of 3-Methylindole- (skatole) and 4-Methylphenol- (p-cresol) Isolated from Pig Feces.</title>
        <authorList>
            <person name="Li X."/>
            <person name="Borg B."/>
            <person name="Canibe N."/>
        </authorList>
    </citation>
    <scope>NUCLEOTIDE SEQUENCE [LARGE SCALE GENOMIC DNA]</scope>
    <source>
        <strain evidence="6 7">SK9K4</strain>
    </source>
</reference>
<dbReference type="RefSeq" id="WP_059052440.1">
    <property type="nucleotide sequence ID" value="NZ_LOJF01000001.1"/>
</dbReference>
<dbReference type="Proteomes" id="UP000054078">
    <property type="component" value="Unassembled WGS sequence"/>
</dbReference>
<feature type="active site" description="Nucleophile" evidence="4">
    <location>
        <position position="45"/>
    </location>
</feature>
<dbReference type="PANTHER" id="PTHR14226:SF25">
    <property type="entry name" value="PHOSPHOESTERASE"/>
    <property type="match status" value="1"/>
</dbReference>
<dbReference type="GO" id="GO:0016787">
    <property type="term" value="F:hydrolase activity"/>
    <property type="evidence" value="ECO:0007669"/>
    <property type="project" value="UniProtKB-UniRule"/>
</dbReference>
<protein>
    <submittedName>
        <fullName evidence="6">Patatin</fullName>
    </submittedName>
</protein>
<dbReference type="CDD" id="cd07208">
    <property type="entry name" value="Pat_hypo_Ecoli_yjju_like"/>
    <property type="match status" value="1"/>
</dbReference>
<dbReference type="InterPro" id="IPR002641">
    <property type="entry name" value="PNPLA_dom"/>
</dbReference>
<evidence type="ECO:0000256" key="1">
    <source>
        <dbReference type="ARBA" id="ARBA00022801"/>
    </source>
</evidence>
<dbReference type="InterPro" id="IPR045943">
    <property type="entry name" value="DUF6363"/>
</dbReference>
<feature type="active site" description="Proton acceptor" evidence="4">
    <location>
        <position position="170"/>
    </location>
</feature>
<dbReference type="PANTHER" id="PTHR14226">
    <property type="entry name" value="NEUROPATHY TARGET ESTERASE/SWISS CHEESE D.MELANOGASTER"/>
    <property type="match status" value="1"/>
</dbReference>
<dbReference type="InterPro" id="IPR016035">
    <property type="entry name" value="Acyl_Trfase/lysoPLipase"/>
</dbReference>
<feature type="short sequence motif" description="DGA/G" evidence="4">
    <location>
        <begin position="170"/>
        <end position="172"/>
    </location>
</feature>
<feature type="short sequence motif" description="GXSXG" evidence="4">
    <location>
        <begin position="43"/>
        <end position="47"/>
    </location>
</feature>
<keyword evidence="1 4" id="KW-0378">Hydrolase</keyword>
<dbReference type="GO" id="GO:0016042">
    <property type="term" value="P:lipid catabolic process"/>
    <property type="evidence" value="ECO:0007669"/>
    <property type="project" value="UniProtKB-UniRule"/>
</dbReference>
<dbReference type="InterPro" id="IPR037483">
    <property type="entry name" value="YjjU-like"/>
</dbReference>